<name>A0A3B0MGS8_9GAMM</name>
<evidence type="ECO:0000313" key="1">
    <source>
        <dbReference type="EMBL" id="SSW94624.1"/>
    </source>
</evidence>
<reference evidence="1" key="1">
    <citation type="submission" date="2018-04" db="EMBL/GenBank/DDBJ databases">
        <authorList>
            <person name="Go L.Y."/>
            <person name="Mitchell J.A."/>
        </authorList>
    </citation>
    <scope>NUCLEOTIDE SEQUENCE</scope>
    <source>
        <strain evidence="1">ARTV</strain>
    </source>
</reference>
<dbReference type="EMBL" id="UFQR01000001">
    <property type="protein sequence ID" value="SSW94624.1"/>
    <property type="molecule type" value="Genomic_DNA"/>
</dbReference>
<dbReference type="AlphaFoldDB" id="A0A3B0MGS8"/>
<sequence precursor="true">MILYKKYGNAQPKIPYYLNKNFFISLLVLTLSSQVYSESDTGGVIHFYGAITVPACQNIVNDNMLETNCWDNAGNMATQKISMDLLTSQRQKSLIKYGKTRFLWLNKNKKQGMLEISYD</sequence>
<gene>
    <name evidence="1" type="ORF">ARTV_0147</name>
</gene>
<proteinExistence type="predicted"/>
<evidence type="ECO:0008006" key="2">
    <source>
        <dbReference type="Google" id="ProtNLM"/>
    </source>
</evidence>
<protein>
    <recommendedName>
        <fullName evidence="2">Type 1 fimbrial protein</fullName>
    </recommendedName>
</protein>
<accession>A0A3B0MGS8</accession>
<organism evidence="1">
    <name type="scientific">Arsenophonus endosymbiont of Trialeurodes vaporariorum</name>
    <dbReference type="NCBI Taxonomy" id="235567"/>
    <lineage>
        <taxon>Bacteria</taxon>
        <taxon>Pseudomonadati</taxon>
        <taxon>Pseudomonadota</taxon>
        <taxon>Gammaproteobacteria</taxon>
        <taxon>Enterobacterales</taxon>
        <taxon>Morganellaceae</taxon>
        <taxon>Arsenophonus</taxon>
    </lineage>
</organism>